<sequence length="163" mass="17575">MITWQELPQQVRAAVQRNVGPIASATPVTGGQNNDFAAILHRDQDSTEHPRTLFCKGVKGVSLRMRWLRNEITAGKLAAGIAPDVVFAADVGDWLVVGFEHVCGRPADLTPGSVDLPLVATTVDKIAALPATGLRPLRNRWSGGNWWAKTAAEYPDQGSISRP</sequence>
<dbReference type="Proteomes" id="UP001500220">
    <property type="component" value="Unassembled WGS sequence"/>
</dbReference>
<accession>A0ABN1CF44</accession>
<protein>
    <recommendedName>
        <fullName evidence="3">Aminoglycoside phosphotransferase</fullName>
    </recommendedName>
</protein>
<evidence type="ECO:0008006" key="3">
    <source>
        <dbReference type="Google" id="ProtNLM"/>
    </source>
</evidence>
<reference evidence="1 2" key="1">
    <citation type="journal article" date="2019" name="Int. J. Syst. Evol. Microbiol.">
        <title>The Global Catalogue of Microorganisms (GCM) 10K type strain sequencing project: providing services to taxonomists for standard genome sequencing and annotation.</title>
        <authorList>
            <consortium name="The Broad Institute Genomics Platform"/>
            <consortium name="The Broad Institute Genome Sequencing Center for Infectious Disease"/>
            <person name="Wu L."/>
            <person name="Ma J."/>
        </authorList>
    </citation>
    <scope>NUCLEOTIDE SEQUENCE [LARGE SCALE GENOMIC DNA]</scope>
    <source>
        <strain evidence="1 2">JCM 10664</strain>
    </source>
</reference>
<name>A0ABN1CF44_9PSEU</name>
<dbReference type="RefSeq" id="WP_346072814.1">
    <property type="nucleotide sequence ID" value="NZ_BAAAHC010000008.1"/>
</dbReference>
<organism evidence="1 2">
    <name type="scientific">Saccharopolyspora thermophila</name>
    <dbReference type="NCBI Taxonomy" id="89367"/>
    <lineage>
        <taxon>Bacteria</taxon>
        <taxon>Bacillati</taxon>
        <taxon>Actinomycetota</taxon>
        <taxon>Actinomycetes</taxon>
        <taxon>Pseudonocardiales</taxon>
        <taxon>Pseudonocardiaceae</taxon>
        <taxon>Saccharopolyspora</taxon>
    </lineage>
</organism>
<evidence type="ECO:0000313" key="1">
    <source>
        <dbReference type="EMBL" id="GAA0517886.1"/>
    </source>
</evidence>
<keyword evidence="2" id="KW-1185">Reference proteome</keyword>
<dbReference type="EMBL" id="BAAAHC010000008">
    <property type="protein sequence ID" value="GAA0517886.1"/>
    <property type="molecule type" value="Genomic_DNA"/>
</dbReference>
<evidence type="ECO:0000313" key="2">
    <source>
        <dbReference type="Proteomes" id="UP001500220"/>
    </source>
</evidence>
<gene>
    <name evidence="1" type="ORF">GCM10009545_19930</name>
</gene>
<comment type="caution">
    <text evidence="1">The sequence shown here is derived from an EMBL/GenBank/DDBJ whole genome shotgun (WGS) entry which is preliminary data.</text>
</comment>
<proteinExistence type="predicted"/>